<keyword evidence="3" id="KW-1185">Reference proteome</keyword>
<organism evidence="2 3">
    <name type="scientific">Leucobacter muris</name>
    <dbReference type="NCBI Taxonomy" id="1935379"/>
    <lineage>
        <taxon>Bacteria</taxon>
        <taxon>Bacillati</taxon>
        <taxon>Actinomycetota</taxon>
        <taxon>Actinomycetes</taxon>
        <taxon>Micrococcales</taxon>
        <taxon>Microbacteriaceae</taxon>
        <taxon>Leucobacter</taxon>
    </lineage>
</organism>
<name>A0ABX5QHS3_9MICO</name>
<evidence type="ECO:0000313" key="2">
    <source>
        <dbReference type="EMBL" id="QAB18637.1"/>
    </source>
</evidence>
<evidence type="ECO:0000259" key="1">
    <source>
        <dbReference type="Pfam" id="PF25355"/>
    </source>
</evidence>
<proteinExistence type="predicted"/>
<dbReference type="Pfam" id="PF25355">
    <property type="entry name" value="DUF7882"/>
    <property type="match status" value="1"/>
</dbReference>
<accession>A0ABX5QHS3</accession>
<dbReference type="RefSeq" id="WP_017883743.1">
    <property type="nucleotide sequence ID" value="NZ_CP035037.1"/>
</dbReference>
<feature type="domain" description="DUF7882" evidence="1">
    <location>
        <begin position="1"/>
        <end position="92"/>
    </location>
</feature>
<dbReference type="Proteomes" id="UP000285768">
    <property type="component" value="Chromosome"/>
</dbReference>
<sequence>MGHLNYGSGARFTFDDRLLTHLRTVILAKLNLQESLVFTWSDDQQQHSIWLHPSVPVHFEFDERSTDELNPAWIEQLLAFANSQGGLRLVEEPPQPS</sequence>
<dbReference type="EMBL" id="CP035037">
    <property type="protein sequence ID" value="QAB18637.1"/>
    <property type="molecule type" value="Genomic_DNA"/>
</dbReference>
<evidence type="ECO:0000313" key="3">
    <source>
        <dbReference type="Proteomes" id="UP000285768"/>
    </source>
</evidence>
<reference evidence="2 3" key="1">
    <citation type="submission" date="2019-01" db="EMBL/GenBank/DDBJ databases">
        <title>Leucobacter muris sp. nov. isolated from the nose of a laboratory mouse.</title>
        <authorList>
            <person name="Benga L."/>
            <person name="Sproeer C."/>
            <person name="Schumann P."/>
            <person name="Verbarg S."/>
            <person name="Bunk B."/>
            <person name="Engelhardt E."/>
            <person name="Benten P.M."/>
            <person name="Sager M."/>
        </authorList>
    </citation>
    <scope>NUCLEOTIDE SEQUENCE [LARGE SCALE GENOMIC DNA]</scope>
    <source>
        <strain evidence="2 3">DSM 101948</strain>
    </source>
</reference>
<dbReference type="InterPro" id="IPR057204">
    <property type="entry name" value="DUF7882"/>
</dbReference>
<protein>
    <recommendedName>
        <fullName evidence="1">DUF7882 domain-containing protein</fullName>
    </recommendedName>
</protein>
<gene>
    <name evidence="2" type="ORF">Leucomu_12610</name>
</gene>